<proteinExistence type="predicted"/>
<keyword evidence="3" id="KW-1185">Reference proteome</keyword>
<accession>A0A1Z4VS20</accession>
<dbReference type="InterPro" id="IPR036515">
    <property type="entry name" value="Transposase_17_sf"/>
</dbReference>
<name>A0A1Z4VS20_9GAMM</name>
<dbReference type="GO" id="GO:0006313">
    <property type="term" value="P:DNA transposition"/>
    <property type="evidence" value="ECO:0007669"/>
    <property type="project" value="InterPro"/>
</dbReference>
<gene>
    <name evidence="2" type="ORF">FOKN1_2050</name>
</gene>
<evidence type="ECO:0000313" key="2">
    <source>
        <dbReference type="EMBL" id="BAZ94430.1"/>
    </source>
</evidence>
<sequence length="178" mass="20684">MNYRRNFVAGGCFFFTLVTAGRRPILTRMNSVAVLREAFRSVRTRYPFRMDAVVILPDHLHCIWTLPEGDADFATRWRLIKTGFTRHCDPLLRGMASQRQAKRGEGGVWQHRYWEHTLRDADDYVRHVEYIHYNPVKHGYVGSVADWAWSSFHRYVGMGAYPPDWGGGCVDFEGVGRE</sequence>
<evidence type="ECO:0000259" key="1">
    <source>
        <dbReference type="SMART" id="SM01321"/>
    </source>
</evidence>
<dbReference type="Gene3D" id="3.30.70.1290">
    <property type="entry name" value="Transposase IS200-like"/>
    <property type="match status" value="1"/>
</dbReference>
<dbReference type="RefSeq" id="WP_096366525.1">
    <property type="nucleotide sequence ID" value="NZ_AP018052.1"/>
</dbReference>
<dbReference type="SUPFAM" id="SSF143422">
    <property type="entry name" value="Transposase IS200-like"/>
    <property type="match status" value="1"/>
</dbReference>
<dbReference type="PANTHER" id="PTHR36966:SF1">
    <property type="entry name" value="REP-ASSOCIATED TYROSINE TRANSPOSASE"/>
    <property type="match status" value="1"/>
</dbReference>
<organism evidence="2 3">
    <name type="scientific">Thiohalobacter thiocyanaticus</name>
    <dbReference type="NCBI Taxonomy" id="585455"/>
    <lineage>
        <taxon>Bacteria</taxon>
        <taxon>Pseudomonadati</taxon>
        <taxon>Pseudomonadota</taxon>
        <taxon>Gammaproteobacteria</taxon>
        <taxon>Thiohalobacterales</taxon>
        <taxon>Thiohalobacteraceae</taxon>
        <taxon>Thiohalobacter</taxon>
    </lineage>
</organism>
<reference evidence="2 3" key="1">
    <citation type="submission" date="2017-05" db="EMBL/GenBank/DDBJ databases">
        <title>Thiocyanate degradation by Thiohalobacter thiocyanaticus FOKN1.</title>
        <authorList>
            <person name="Oshiki M."/>
            <person name="Fukushima T."/>
            <person name="Kawano S."/>
            <person name="Nakagawa J."/>
        </authorList>
    </citation>
    <scope>NUCLEOTIDE SEQUENCE [LARGE SCALE GENOMIC DNA]</scope>
    <source>
        <strain evidence="2 3">FOKN1</strain>
    </source>
</reference>
<dbReference type="EMBL" id="AP018052">
    <property type="protein sequence ID" value="BAZ94430.1"/>
    <property type="molecule type" value="Genomic_DNA"/>
</dbReference>
<dbReference type="KEGG" id="ttc:FOKN1_2050"/>
<dbReference type="InterPro" id="IPR052715">
    <property type="entry name" value="RAYT_transposase"/>
</dbReference>
<evidence type="ECO:0000313" key="3">
    <source>
        <dbReference type="Proteomes" id="UP000218765"/>
    </source>
</evidence>
<dbReference type="OrthoDB" id="9794403at2"/>
<dbReference type="GO" id="GO:0004803">
    <property type="term" value="F:transposase activity"/>
    <property type="evidence" value="ECO:0007669"/>
    <property type="project" value="InterPro"/>
</dbReference>
<dbReference type="AlphaFoldDB" id="A0A1Z4VS20"/>
<dbReference type="NCBIfam" id="NF047646">
    <property type="entry name" value="REP_Tyr_transpos"/>
    <property type="match status" value="1"/>
</dbReference>
<dbReference type="InterPro" id="IPR002686">
    <property type="entry name" value="Transposase_17"/>
</dbReference>
<feature type="domain" description="Transposase IS200-like" evidence="1">
    <location>
        <begin position="8"/>
        <end position="134"/>
    </location>
</feature>
<dbReference type="SMART" id="SM01321">
    <property type="entry name" value="Y1_Tnp"/>
    <property type="match status" value="1"/>
</dbReference>
<dbReference type="GO" id="GO:0043565">
    <property type="term" value="F:sequence-specific DNA binding"/>
    <property type="evidence" value="ECO:0007669"/>
    <property type="project" value="TreeGrafter"/>
</dbReference>
<dbReference type="PANTHER" id="PTHR36966">
    <property type="entry name" value="REP-ASSOCIATED TYROSINE TRANSPOSASE"/>
    <property type="match status" value="1"/>
</dbReference>
<dbReference type="Proteomes" id="UP000218765">
    <property type="component" value="Chromosome"/>
</dbReference>
<protein>
    <submittedName>
        <fullName evidence="2">Transposase</fullName>
    </submittedName>
</protein>